<sequence length="412" mass="48828">MKRMRSTFKVLFFLKRDKQKKDGSVPVYCRITIDGKEARFGMKKDIDPKLWKVKEGKATGKSAESSEINALLETTKAAIHKIYRDVQERENAVTAEKVKNIFLGIDSKQYMLLKAFDEHVEENFNLIGKRIVKSTYTRYYYLRIRLSEFLLEKYNLSDIPLREINYQFIRDFEMYLLTVRGNKQSTIAQYLISLKKIVELAYKNEWIFRNPFINYKIEDEKSERGYLTQREIEILMNWKLDKRLERTRDVFIFCCFTGLSYIDVFKFTKEKIQLSIDGQQWIMGKREKTDMDYFIPMMEIPKKILDKYKNQTFKDGKLLPVKTSRTVNPHLKEIAEICGIKKHLTFHLSRHTFATLAMSKGVSLESVSKMLGHKDIKTTQIYAKMTTEKVSRDMAIFKESIKETERKFAMNF</sequence>
<comment type="similarity">
    <text evidence="1">Belongs to the 'phage' integrase family.</text>
</comment>
<proteinExistence type="inferred from homology"/>
<accession>A0A511NL92</accession>
<feature type="domain" description="Tyr recombinase" evidence="6">
    <location>
        <begin position="222"/>
        <end position="396"/>
    </location>
</feature>
<organism evidence="8 9">
    <name type="scientific">Empedobacter brevis NBRC 14943 = ATCC 43319</name>
    <dbReference type="NCBI Taxonomy" id="1218108"/>
    <lineage>
        <taxon>Bacteria</taxon>
        <taxon>Pseudomonadati</taxon>
        <taxon>Bacteroidota</taxon>
        <taxon>Flavobacteriia</taxon>
        <taxon>Flavobacteriales</taxon>
        <taxon>Weeksellaceae</taxon>
        <taxon>Empedobacter</taxon>
    </lineage>
</organism>
<dbReference type="Pfam" id="PF17293">
    <property type="entry name" value="Arm-DNA-bind_5"/>
    <property type="match status" value="1"/>
</dbReference>
<name>A0A511NL92_9FLAO</name>
<dbReference type="GO" id="GO:0015074">
    <property type="term" value="P:DNA integration"/>
    <property type="evidence" value="ECO:0007669"/>
    <property type="project" value="UniProtKB-KW"/>
</dbReference>
<dbReference type="Proteomes" id="UP000321245">
    <property type="component" value="Unassembled WGS sequence"/>
</dbReference>
<keyword evidence="9" id="KW-1185">Reference proteome</keyword>
<dbReference type="InterPro" id="IPR044068">
    <property type="entry name" value="CB"/>
</dbReference>
<reference evidence="8 9" key="1">
    <citation type="submission" date="2019-07" db="EMBL/GenBank/DDBJ databases">
        <title>Whole genome shotgun sequence of Empedobacter brevis NBRC 14943.</title>
        <authorList>
            <person name="Hosoyama A."/>
            <person name="Uohara A."/>
            <person name="Ohji S."/>
            <person name="Ichikawa N."/>
        </authorList>
    </citation>
    <scope>NUCLEOTIDE SEQUENCE [LARGE SCALE GENOMIC DNA]</scope>
    <source>
        <strain evidence="8 9">NBRC 14943</strain>
    </source>
</reference>
<evidence type="ECO:0000313" key="8">
    <source>
        <dbReference type="EMBL" id="GEM53001.1"/>
    </source>
</evidence>
<dbReference type="InterPro" id="IPR050090">
    <property type="entry name" value="Tyrosine_recombinase_XerCD"/>
</dbReference>
<dbReference type="Pfam" id="PF13102">
    <property type="entry name" value="Phage_int_SAM_5"/>
    <property type="match status" value="1"/>
</dbReference>
<evidence type="ECO:0000256" key="5">
    <source>
        <dbReference type="PROSITE-ProRule" id="PRU01248"/>
    </source>
</evidence>
<evidence type="ECO:0000259" key="6">
    <source>
        <dbReference type="PROSITE" id="PS51898"/>
    </source>
</evidence>
<dbReference type="PANTHER" id="PTHR30349">
    <property type="entry name" value="PHAGE INTEGRASE-RELATED"/>
    <property type="match status" value="1"/>
</dbReference>
<protein>
    <submittedName>
        <fullName evidence="8">Transposase</fullName>
    </submittedName>
</protein>
<dbReference type="PROSITE" id="PS51900">
    <property type="entry name" value="CB"/>
    <property type="match status" value="1"/>
</dbReference>
<keyword evidence="2" id="KW-0229">DNA integration</keyword>
<gene>
    <name evidence="8" type="ORF">EB1_27910</name>
</gene>
<dbReference type="InterPro" id="IPR010998">
    <property type="entry name" value="Integrase_recombinase_N"/>
</dbReference>
<dbReference type="PROSITE" id="PS51898">
    <property type="entry name" value="TYR_RECOMBINASE"/>
    <property type="match status" value="1"/>
</dbReference>
<evidence type="ECO:0000259" key="7">
    <source>
        <dbReference type="PROSITE" id="PS51900"/>
    </source>
</evidence>
<evidence type="ECO:0000256" key="2">
    <source>
        <dbReference type="ARBA" id="ARBA00022908"/>
    </source>
</evidence>
<dbReference type="InterPro" id="IPR013762">
    <property type="entry name" value="Integrase-like_cat_sf"/>
</dbReference>
<evidence type="ECO:0000313" key="9">
    <source>
        <dbReference type="Proteomes" id="UP000321245"/>
    </source>
</evidence>
<evidence type="ECO:0000256" key="4">
    <source>
        <dbReference type="ARBA" id="ARBA00023172"/>
    </source>
</evidence>
<dbReference type="EMBL" id="BJXC01000022">
    <property type="protein sequence ID" value="GEM53001.1"/>
    <property type="molecule type" value="Genomic_DNA"/>
</dbReference>
<dbReference type="Pfam" id="PF00589">
    <property type="entry name" value="Phage_integrase"/>
    <property type="match status" value="1"/>
</dbReference>
<dbReference type="STRING" id="1218108.GCA_000382425_00920"/>
<feature type="domain" description="Core-binding (CB)" evidence="7">
    <location>
        <begin position="114"/>
        <end position="202"/>
    </location>
</feature>
<dbReference type="InterPro" id="IPR002104">
    <property type="entry name" value="Integrase_catalytic"/>
</dbReference>
<evidence type="ECO:0000256" key="3">
    <source>
        <dbReference type="ARBA" id="ARBA00023125"/>
    </source>
</evidence>
<dbReference type="InterPro" id="IPR035386">
    <property type="entry name" value="Arm-DNA-bind_5"/>
</dbReference>
<evidence type="ECO:0000256" key="1">
    <source>
        <dbReference type="ARBA" id="ARBA00008857"/>
    </source>
</evidence>
<dbReference type="InterPro" id="IPR011010">
    <property type="entry name" value="DNA_brk_join_enz"/>
</dbReference>
<dbReference type="CDD" id="cd01185">
    <property type="entry name" value="INTN1_C_like"/>
    <property type="match status" value="1"/>
</dbReference>
<dbReference type="PANTHER" id="PTHR30349:SF64">
    <property type="entry name" value="PROPHAGE INTEGRASE INTD-RELATED"/>
    <property type="match status" value="1"/>
</dbReference>
<comment type="caution">
    <text evidence="8">The sequence shown here is derived from an EMBL/GenBank/DDBJ whole genome shotgun (WGS) entry which is preliminary data.</text>
</comment>
<keyword evidence="3 5" id="KW-0238">DNA-binding</keyword>
<dbReference type="SUPFAM" id="SSF56349">
    <property type="entry name" value="DNA breaking-rejoining enzymes"/>
    <property type="match status" value="1"/>
</dbReference>
<keyword evidence="4" id="KW-0233">DNA recombination</keyword>
<dbReference type="AlphaFoldDB" id="A0A511NL92"/>
<dbReference type="GO" id="GO:0006310">
    <property type="term" value="P:DNA recombination"/>
    <property type="evidence" value="ECO:0007669"/>
    <property type="project" value="UniProtKB-KW"/>
</dbReference>
<dbReference type="GO" id="GO:0003677">
    <property type="term" value="F:DNA binding"/>
    <property type="evidence" value="ECO:0007669"/>
    <property type="project" value="UniProtKB-UniRule"/>
</dbReference>
<dbReference type="Gene3D" id="1.10.443.10">
    <property type="entry name" value="Intergrase catalytic core"/>
    <property type="match status" value="1"/>
</dbReference>
<dbReference type="InterPro" id="IPR025269">
    <property type="entry name" value="SAM-like_dom"/>
</dbReference>
<dbReference type="Gene3D" id="1.10.150.130">
    <property type="match status" value="1"/>
</dbReference>